<keyword evidence="7" id="KW-1185">Reference proteome</keyword>
<feature type="chain" id="PRO_5028503903" description="RxLR effector protein" evidence="5">
    <location>
        <begin position="23"/>
        <end position="147"/>
    </location>
</feature>
<dbReference type="EMBL" id="NBNE01000179">
    <property type="protein sequence ID" value="OWZ21885.1"/>
    <property type="molecule type" value="Genomic_DNA"/>
</dbReference>
<evidence type="ECO:0000313" key="7">
    <source>
        <dbReference type="Proteomes" id="UP000198211"/>
    </source>
</evidence>
<comment type="subcellular location">
    <subcellularLocation>
        <location evidence="1 5">Secreted</location>
    </subcellularLocation>
</comment>
<evidence type="ECO:0000256" key="2">
    <source>
        <dbReference type="ARBA" id="ARBA00010400"/>
    </source>
</evidence>
<accession>A0A225WW39</accession>
<comment type="caution">
    <text evidence="6">The sequence shown here is derived from an EMBL/GenBank/DDBJ whole genome shotgun (WGS) entry which is preliminary data.</text>
</comment>
<dbReference type="OrthoDB" id="126025at2759"/>
<feature type="signal peptide" evidence="5">
    <location>
        <begin position="1"/>
        <end position="22"/>
    </location>
</feature>
<evidence type="ECO:0000256" key="1">
    <source>
        <dbReference type="ARBA" id="ARBA00004613"/>
    </source>
</evidence>
<sequence>MRLSSALLIAATVTLLTSGTTAAADSVRKSAASTMTSADMHATIGTTEDSGGKRFLRYRNDELPDGEIEDEDRVNFDPSRLNALTREAQGLSASDLKKTGVKRFFKSLTKDYTPVNVPIPKDYPKLRTLFNTWYYHHYIPKMQARGG</sequence>
<organism evidence="6 7">
    <name type="scientific">Phytophthora megakarya</name>
    <dbReference type="NCBI Taxonomy" id="4795"/>
    <lineage>
        <taxon>Eukaryota</taxon>
        <taxon>Sar</taxon>
        <taxon>Stramenopiles</taxon>
        <taxon>Oomycota</taxon>
        <taxon>Peronosporomycetes</taxon>
        <taxon>Peronosporales</taxon>
        <taxon>Peronosporaceae</taxon>
        <taxon>Phytophthora</taxon>
    </lineage>
</organism>
<comment type="domain">
    <text evidence="5">The RxLR-dEER motif acts to carry the protein into the host cell cytoplasm through binding to cell surface phosphatidylinositol-3-phosphate.</text>
</comment>
<dbReference type="AlphaFoldDB" id="A0A225WW39"/>
<dbReference type="Proteomes" id="UP000198211">
    <property type="component" value="Unassembled WGS sequence"/>
</dbReference>
<comment type="function">
    <text evidence="5">Effector that suppresses plant defense responses during pathogen infection.</text>
</comment>
<evidence type="ECO:0000256" key="3">
    <source>
        <dbReference type="ARBA" id="ARBA00022525"/>
    </source>
</evidence>
<dbReference type="Pfam" id="PF16810">
    <property type="entry name" value="RXLR"/>
    <property type="match status" value="1"/>
</dbReference>
<evidence type="ECO:0000313" key="6">
    <source>
        <dbReference type="EMBL" id="OWZ21885.1"/>
    </source>
</evidence>
<gene>
    <name evidence="6" type="ORF">PHMEG_0003490</name>
</gene>
<evidence type="ECO:0000256" key="4">
    <source>
        <dbReference type="ARBA" id="ARBA00022729"/>
    </source>
</evidence>
<comment type="similarity">
    <text evidence="2 5">Belongs to the RxLR effector family.</text>
</comment>
<dbReference type="GO" id="GO:0005576">
    <property type="term" value="C:extracellular region"/>
    <property type="evidence" value="ECO:0007669"/>
    <property type="project" value="UniProtKB-SubCell"/>
</dbReference>
<dbReference type="InterPro" id="IPR031825">
    <property type="entry name" value="RXLR"/>
</dbReference>
<name>A0A225WW39_9STRA</name>
<keyword evidence="3 5" id="KW-0964">Secreted</keyword>
<keyword evidence="4 5" id="KW-0732">Signal</keyword>
<protein>
    <recommendedName>
        <fullName evidence="5">RxLR effector protein</fullName>
    </recommendedName>
</protein>
<evidence type="ECO:0000256" key="5">
    <source>
        <dbReference type="RuleBase" id="RU367124"/>
    </source>
</evidence>
<reference evidence="7" key="1">
    <citation type="submission" date="2017-03" db="EMBL/GenBank/DDBJ databases">
        <title>Phytopthora megakarya and P. palmivora, two closely related causual agents of cacao black pod achieved similar genome size and gene model numbers by different mechanisms.</title>
        <authorList>
            <person name="Ali S."/>
            <person name="Shao J."/>
            <person name="Larry D.J."/>
            <person name="Kronmiller B."/>
            <person name="Shen D."/>
            <person name="Strem M.D."/>
            <person name="Melnick R.L."/>
            <person name="Guiltinan M.J."/>
            <person name="Tyler B.M."/>
            <person name="Meinhardt L.W."/>
            <person name="Bailey B.A."/>
        </authorList>
    </citation>
    <scope>NUCLEOTIDE SEQUENCE [LARGE SCALE GENOMIC DNA]</scope>
    <source>
        <strain evidence="7">zdho120</strain>
    </source>
</reference>
<proteinExistence type="inferred from homology"/>